<sequence>MNTETETETENSIVEILDSSEDEQESGYQSYQTENSIVEILDSSEDEQESGYQSYQTENSIVEILDSSEDEQESGYQSYQTENSIVEILDSSEDEQESGYQGVPEAVTIICPSSDSEPEEVHSDEANPTMPRRATRLSKDDLMLAESLLVGQDSEKMVEKFKLSIYRGDLRRLAPSCWLNDNIINFYLCLIVERSEALDHPSVYAMSTFFAEKLLDGGGHAAVRRWTRNVNIFAYDLILVPVNQHFHWTLAVIDMARQAITYYDSKAGENCKLLTALERYLCEEFEDKHGQPLDPSLWAKEHDAMTPQQSNNDDCGVYLCLLAKHLTAQPRRCIRNTNIKHSKCTFHFNDEPRSHSQGNFGATLSEIARVEGRRNAPNGFAHDKLNFHQRQISEYQSQGKGIKSQLKTQSKTCRNSANPIEDRSEMQVVPIPEPTKRKGCSPIDHRLN</sequence>
<dbReference type="PANTHER" id="PTHR12606">
    <property type="entry name" value="SENTRIN/SUMO-SPECIFIC PROTEASE"/>
    <property type="match status" value="1"/>
</dbReference>
<gene>
    <name evidence="7" type="ORF">DGUA_6G009784</name>
</gene>
<dbReference type="GO" id="GO:0016926">
    <property type="term" value="P:protein desumoylation"/>
    <property type="evidence" value="ECO:0007669"/>
    <property type="project" value="TreeGrafter"/>
</dbReference>
<dbReference type="Proteomes" id="UP000268350">
    <property type="component" value="Unassembled WGS sequence"/>
</dbReference>
<dbReference type="EMBL" id="OUUW01000012">
    <property type="protein sequence ID" value="SPP87386.1"/>
    <property type="molecule type" value="Genomic_DNA"/>
</dbReference>
<proteinExistence type="inferred from homology"/>
<evidence type="ECO:0000313" key="8">
    <source>
        <dbReference type="Proteomes" id="UP000268350"/>
    </source>
</evidence>
<dbReference type="InterPro" id="IPR003653">
    <property type="entry name" value="Peptidase_C48_C"/>
</dbReference>
<dbReference type="Pfam" id="PF02902">
    <property type="entry name" value="Peptidase_C48"/>
    <property type="match status" value="1"/>
</dbReference>
<keyword evidence="4" id="KW-0788">Thiol protease</keyword>
<keyword evidence="3" id="KW-0378">Hydrolase</keyword>
<dbReference type="Gene3D" id="3.40.395.10">
    <property type="entry name" value="Adenoviral Proteinase, Chain A"/>
    <property type="match status" value="1"/>
</dbReference>
<feature type="compositionally biased region" description="Polar residues" evidence="5">
    <location>
        <begin position="26"/>
        <end position="36"/>
    </location>
</feature>
<keyword evidence="2 7" id="KW-0645">Protease</keyword>
<organism evidence="7 8">
    <name type="scientific">Drosophila guanche</name>
    <name type="common">Fruit fly</name>
    <dbReference type="NCBI Taxonomy" id="7266"/>
    <lineage>
        <taxon>Eukaryota</taxon>
        <taxon>Metazoa</taxon>
        <taxon>Ecdysozoa</taxon>
        <taxon>Arthropoda</taxon>
        <taxon>Hexapoda</taxon>
        <taxon>Insecta</taxon>
        <taxon>Pterygota</taxon>
        <taxon>Neoptera</taxon>
        <taxon>Endopterygota</taxon>
        <taxon>Diptera</taxon>
        <taxon>Brachycera</taxon>
        <taxon>Muscomorpha</taxon>
        <taxon>Ephydroidea</taxon>
        <taxon>Drosophilidae</taxon>
        <taxon>Drosophila</taxon>
        <taxon>Sophophora</taxon>
    </lineage>
</organism>
<evidence type="ECO:0000256" key="2">
    <source>
        <dbReference type="ARBA" id="ARBA00022670"/>
    </source>
</evidence>
<dbReference type="OrthoDB" id="1939479at2759"/>
<dbReference type="GO" id="GO:0005634">
    <property type="term" value="C:nucleus"/>
    <property type="evidence" value="ECO:0007669"/>
    <property type="project" value="TreeGrafter"/>
</dbReference>
<name>A0A3B0KNF9_DROGU</name>
<feature type="compositionally biased region" description="Polar residues" evidence="5">
    <location>
        <begin position="396"/>
        <end position="418"/>
    </location>
</feature>
<dbReference type="PROSITE" id="PS50600">
    <property type="entry name" value="ULP_PROTEASE"/>
    <property type="match status" value="1"/>
</dbReference>
<feature type="compositionally biased region" description="Polar residues" evidence="5">
    <location>
        <begin position="50"/>
        <end position="60"/>
    </location>
</feature>
<evidence type="ECO:0000256" key="4">
    <source>
        <dbReference type="ARBA" id="ARBA00022807"/>
    </source>
</evidence>
<comment type="similarity">
    <text evidence="1">Belongs to the peptidase C48 family.</text>
</comment>
<feature type="domain" description="Ubiquitin-like protease family profile" evidence="6">
    <location>
        <begin position="163"/>
        <end position="326"/>
    </location>
</feature>
<feature type="region of interest" description="Disordered" evidence="5">
    <location>
        <begin position="396"/>
        <end position="448"/>
    </location>
</feature>
<dbReference type="SUPFAM" id="SSF54001">
    <property type="entry name" value="Cysteine proteinases"/>
    <property type="match status" value="1"/>
</dbReference>
<evidence type="ECO:0000256" key="1">
    <source>
        <dbReference type="ARBA" id="ARBA00005234"/>
    </source>
</evidence>
<dbReference type="STRING" id="7266.A0A3B0KNF9"/>
<feature type="region of interest" description="Disordered" evidence="5">
    <location>
        <begin position="1"/>
        <end position="79"/>
    </location>
</feature>
<evidence type="ECO:0000259" key="6">
    <source>
        <dbReference type="PROSITE" id="PS50600"/>
    </source>
</evidence>
<protein>
    <submittedName>
        <fullName evidence="7">Blast:Sentrin-specific protease 1</fullName>
    </submittedName>
</protein>
<dbReference type="GO" id="GO:0016929">
    <property type="term" value="F:deSUMOylase activity"/>
    <property type="evidence" value="ECO:0007669"/>
    <property type="project" value="TreeGrafter"/>
</dbReference>
<keyword evidence="8" id="KW-1185">Reference proteome</keyword>
<dbReference type="InterPro" id="IPR038765">
    <property type="entry name" value="Papain-like_cys_pep_sf"/>
</dbReference>
<evidence type="ECO:0000256" key="3">
    <source>
        <dbReference type="ARBA" id="ARBA00022801"/>
    </source>
</evidence>
<dbReference type="GO" id="GO:0006508">
    <property type="term" value="P:proteolysis"/>
    <property type="evidence" value="ECO:0007669"/>
    <property type="project" value="UniProtKB-KW"/>
</dbReference>
<dbReference type="AlphaFoldDB" id="A0A3B0KNF9"/>
<evidence type="ECO:0000313" key="7">
    <source>
        <dbReference type="EMBL" id="SPP87386.1"/>
    </source>
</evidence>
<accession>A0A3B0KNF9</accession>
<reference evidence="8" key="1">
    <citation type="submission" date="2018-01" db="EMBL/GenBank/DDBJ databases">
        <authorList>
            <person name="Alioto T."/>
            <person name="Alioto T."/>
        </authorList>
    </citation>
    <scope>NUCLEOTIDE SEQUENCE [LARGE SCALE GENOMIC DNA]</scope>
</reference>
<dbReference type="PANTHER" id="PTHR12606:SF141">
    <property type="entry name" value="GH15225P-RELATED"/>
    <property type="match status" value="1"/>
</dbReference>
<evidence type="ECO:0000256" key="5">
    <source>
        <dbReference type="SAM" id="MobiDB-lite"/>
    </source>
</evidence>